<proteinExistence type="predicted"/>
<accession>A0A0E9QJ76</accession>
<reference evidence="1" key="1">
    <citation type="submission" date="2014-11" db="EMBL/GenBank/DDBJ databases">
        <authorList>
            <person name="Amaro Gonzalez C."/>
        </authorList>
    </citation>
    <scope>NUCLEOTIDE SEQUENCE</scope>
</reference>
<organism evidence="1">
    <name type="scientific">Anguilla anguilla</name>
    <name type="common">European freshwater eel</name>
    <name type="synonym">Muraena anguilla</name>
    <dbReference type="NCBI Taxonomy" id="7936"/>
    <lineage>
        <taxon>Eukaryota</taxon>
        <taxon>Metazoa</taxon>
        <taxon>Chordata</taxon>
        <taxon>Craniata</taxon>
        <taxon>Vertebrata</taxon>
        <taxon>Euteleostomi</taxon>
        <taxon>Actinopterygii</taxon>
        <taxon>Neopterygii</taxon>
        <taxon>Teleostei</taxon>
        <taxon>Anguilliformes</taxon>
        <taxon>Anguillidae</taxon>
        <taxon>Anguilla</taxon>
    </lineage>
</organism>
<reference evidence="1" key="2">
    <citation type="journal article" date="2015" name="Fish Shellfish Immunol.">
        <title>Early steps in the European eel (Anguilla anguilla)-Vibrio vulnificus interaction in the gills: Role of the RtxA13 toxin.</title>
        <authorList>
            <person name="Callol A."/>
            <person name="Pajuelo D."/>
            <person name="Ebbesson L."/>
            <person name="Teles M."/>
            <person name="MacKenzie S."/>
            <person name="Amaro C."/>
        </authorList>
    </citation>
    <scope>NUCLEOTIDE SEQUENCE</scope>
</reference>
<sequence>MRAYSVCVCVYTCIYMHSRKCQCLCGPFSRLTDFLCLVCLSGIDRMNDLPFLEAVLKNDASNEICIWNCQSVAEDRLPFYICHDPLHQQAKLPRSHCFHCNN</sequence>
<evidence type="ECO:0000313" key="1">
    <source>
        <dbReference type="EMBL" id="JAH16936.1"/>
    </source>
</evidence>
<name>A0A0E9QJ76_ANGAN</name>
<dbReference type="EMBL" id="GBXM01091641">
    <property type="protein sequence ID" value="JAH16936.1"/>
    <property type="molecule type" value="Transcribed_RNA"/>
</dbReference>
<dbReference type="AlphaFoldDB" id="A0A0E9QJ76"/>
<protein>
    <submittedName>
        <fullName evidence="1">Uncharacterized protein</fullName>
    </submittedName>
</protein>